<dbReference type="AlphaFoldDB" id="A0A098E6B8"/>
<sequence>MATYVVRLLGESEQYEISKELLDEMNVHDNKIAEYVKKADILLDKIREETNKMQEIAKKGKVVNFKKSDYVIPLKDITLDEAMEIFEGEGIIKG</sequence>
<evidence type="ECO:0000313" key="3">
    <source>
        <dbReference type="EMBL" id="CEG11457.1"/>
    </source>
</evidence>
<dbReference type="Pfam" id="PF22743">
    <property type="entry name" value="PspAA"/>
    <property type="match status" value="1"/>
</dbReference>
<proteinExistence type="predicted"/>
<keyword evidence="1" id="KW-0175">Coiled coil</keyword>
<protein>
    <recommendedName>
        <fullName evidence="2">PspA-associated domain-containing protein</fullName>
    </recommendedName>
</protein>
<evidence type="ECO:0000259" key="2">
    <source>
        <dbReference type="Pfam" id="PF22743"/>
    </source>
</evidence>
<organism evidence="3">
    <name type="scientific">groundwater metagenome</name>
    <dbReference type="NCBI Taxonomy" id="717931"/>
    <lineage>
        <taxon>unclassified sequences</taxon>
        <taxon>metagenomes</taxon>
        <taxon>ecological metagenomes</taxon>
    </lineage>
</organism>
<gene>
    <name evidence="3" type="ORF">MSIBF_A1460016</name>
</gene>
<feature type="coiled-coil region" evidence="1">
    <location>
        <begin position="32"/>
        <end position="59"/>
    </location>
</feature>
<dbReference type="EMBL" id="CCXY01000053">
    <property type="protein sequence ID" value="CEG11457.1"/>
    <property type="molecule type" value="Genomic_DNA"/>
</dbReference>
<name>A0A098E6B8_9ZZZZ</name>
<dbReference type="InterPro" id="IPR054437">
    <property type="entry name" value="PspA-assoc_dom"/>
</dbReference>
<feature type="domain" description="PspA-associated" evidence="2">
    <location>
        <begin position="5"/>
        <end position="94"/>
    </location>
</feature>
<accession>A0A098E6B8</accession>
<reference evidence="3" key="1">
    <citation type="submission" date="2014-09" db="EMBL/GenBank/DDBJ databases">
        <authorList>
            <person name="Probst J Alexander"/>
        </authorList>
    </citation>
    <scope>NUCLEOTIDE SEQUENCE</scope>
</reference>
<evidence type="ECO:0000256" key="1">
    <source>
        <dbReference type="SAM" id="Coils"/>
    </source>
</evidence>